<protein>
    <submittedName>
        <fullName evidence="2">Uncharacterized protein</fullName>
    </submittedName>
</protein>
<dbReference type="Proteomes" id="UP000179840">
    <property type="component" value="Unassembled WGS sequence"/>
</dbReference>
<feature type="compositionally biased region" description="Polar residues" evidence="1">
    <location>
        <begin position="1"/>
        <end position="11"/>
    </location>
</feature>
<evidence type="ECO:0000313" key="2">
    <source>
        <dbReference type="EMBL" id="OHV94715.1"/>
    </source>
</evidence>
<comment type="caution">
    <text evidence="2">The sequence shown here is derived from an EMBL/GenBank/DDBJ whole genome shotgun (WGS) entry which is preliminary data.</text>
</comment>
<gene>
    <name evidence="2" type="ORF">AKG95_24715</name>
</gene>
<evidence type="ECO:0000313" key="3">
    <source>
        <dbReference type="Proteomes" id="UP000179840"/>
    </source>
</evidence>
<accession>A0A1S1U2P2</accession>
<reference evidence="2 3" key="1">
    <citation type="submission" date="2015-06" db="EMBL/GenBank/DDBJ databases">
        <title>Draft genome sequencing of a biphenyl-degrading bacterium, Janthinobacterium lividum MEG1.</title>
        <authorList>
            <person name="Shimodaira J."/>
            <person name="Hatta T."/>
        </authorList>
    </citation>
    <scope>NUCLEOTIDE SEQUENCE [LARGE SCALE GENOMIC DNA]</scope>
    <source>
        <strain evidence="2 3">MEG1</strain>
    </source>
</reference>
<dbReference type="AlphaFoldDB" id="A0A1S1U2P2"/>
<dbReference type="EMBL" id="LFKP01000013">
    <property type="protein sequence ID" value="OHV94715.1"/>
    <property type="molecule type" value="Genomic_DNA"/>
</dbReference>
<name>A0A1S1U2P2_9BURK</name>
<organism evidence="2 3">
    <name type="scientific">Janthinobacterium lividum</name>
    <dbReference type="NCBI Taxonomy" id="29581"/>
    <lineage>
        <taxon>Bacteria</taxon>
        <taxon>Pseudomonadati</taxon>
        <taxon>Pseudomonadota</taxon>
        <taxon>Betaproteobacteria</taxon>
        <taxon>Burkholderiales</taxon>
        <taxon>Oxalobacteraceae</taxon>
        <taxon>Janthinobacterium</taxon>
    </lineage>
</organism>
<proteinExistence type="predicted"/>
<evidence type="ECO:0000256" key="1">
    <source>
        <dbReference type="SAM" id="MobiDB-lite"/>
    </source>
</evidence>
<feature type="region of interest" description="Disordered" evidence="1">
    <location>
        <begin position="1"/>
        <end position="41"/>
    </location>
</feature>
<sequence>MSSSSARNRGSLQAAPACGWHCNSRRSSAPPMPRRRNGGFTNSMFTVTPSAHLLISSMATCWPSIHAHSALSPCQSMCITPAMA</sequence>